<reference evidence="2" key="1">
    <citation type="journal article" date="2021" name="Nat. Commun.">
        <title>Genetic determinants of endophytism in the Arabidopsis root mycobiome.</title>
        <authorList>
            <person name="Mesny F."/>
            <person name="Miyauchi S."/>
            <person name="Thiergart T."/>
            <person name="Pickel B."/>
            <person name="Atanasova L."/>
            <person name="Karlsson M."/>
            <person name="Huettel B."/>
            <person name="Barry K.W."/>
            <person name="Haridas S."/>
            <person name="Chen C."/>
            <person name="Bauer D."/>
            <person name="Andreopoulos W."/>
            <person name="Pangilinan J."/>
            <person name="LaButti K."/>
            <person name="Riley R."/>
            <person name="Lipzen A."/>
            <person name="Clum A."/>
            <person name="Drula E."/>
            <person name="Henrissat B."/>
            <person name="Kohler A."/>
            <person name="Grigoriev I.V."/>
            <person name="Martin F.M."/>
            <person name="Hacquard S."/>
        </authorList>
    </citation>
    <scope>NUCLEOTIDE SEQUENCE</scope>
    <source>
        <strain evidence="2">MPI-CAGE-CH-0230</strain>
    </source>
</reference>
<feature type="region of interest" description="Disordered" evidence="1">
    <location>
        <begin position="1"/>
        <end position="26"/>
    </location>
</feature>
<feature type="compositionally biased region" description="Polar residues" evidence="1">
    <location>
        <begin position="264"/>
        <end position="290"/>
    </location>
</feature>
<feature type="region of interest" description="Disordered" evidence="1">
    <location>
        <begin position="254"/>
        <end position="327"/>
    </location>
</feature>
<organism evidence="2 3">
    <name type="scientific">Microdochium trichocladiopsis</name>
    <dbReference type="NCBI Taxonomy" id="1682393"/>
    <lineage>
        <taxon>Eukaryota</taxon>
        <taxon>Fungi</taxon>
        <taxon>Dikarya</taxon>
        <taxon>Ascomycota</taxon>
        <taxon>Pezizomycotina</taxon>
        <taxon>Sordariomycetes</taxon>
        <taxon>Xylariomycetidae</taxon>
        <taxon>Xylariales</taxon>
        <taxon>Microdochiaceae</taxon>
        <taxon>Microdochium</taxon>
    </lineage>
</organism>
<evidence type="ECO:0000313" key="3">
    <source>
        <dbReference type="Proteomes" id="UP000756346"/>
    </source>
</evidence>
<evidence type="ECO:0008006" key="4">
    <source>
        <dbReference type="Google" id="ProtNLM"/>
    </source>
</evidence>
<feature type="compositionally biased region" description="Polar residues" evidence="1">
    <location>
        <begin position="168"/>
        <end position="178"/>
    </location>
</feature>
<gene>
    <name evidence="2" type="ORF">B0I36DRAFT_363195</name>
</gene>
<name>A0A9P8Y7X8_9PEZI</name>
<dbReference type="OrthoDB" id="4738706at2759"/>
<feature type="region of interest" description="Disordered" evidence="1">
    <location>
        <begin position="501"/>
        <end position="522"/>
    </location>
</feature>
<dbReference type="EMBL" id="JAGTJQ010000005">
    <property type="protein sequence ID" value="KAH7031513.1"/>
    <property type="molecule type" value="Genomic_DNA"/>
</dbReference>
<dbReference type="AlphaFoldDB" id="A0A9P8Y7X8"/>
<evidence type="ECO:0000256" key="1">
    <source>
        <dbReference type="SAM" id="MobiDB-lite"/>
    </source>
</evidence>
<feature type="compositionally biased region" description="Basic and acidic residues" evidence="1">
    <location>
        <begin position="313"/>
        <end position="325"/>
    </location>
</feature>
<dbReference type="PANTHER" id="PTHR38166:SF1">
    <property type="entry name" value="C2H2-TYPE DOMAIN-CONTAINING PROTEIN"/>
    <property type="match status" value="1"/>
</dbReference>
<keyword evidence="3" id="KW-1185">Reference proteome</keyword>
<evidence type="ECO:0000313" key="2">
    <source>
        <dbReference type="EMBL" id="KAH7031513.1"/>
    </source>
</evidence>
<accession>A0A9P8Y7X8</accession>
<sequence length="662" mass="72753">MSKQSDSALTYSSGGSSDQSETMNENVDTCSLHEHHGFIEPWLGLDHFQELGFEPINSWGDPFTLPWPLPDTTKATAKENQELLGDEDVQQATPEPASPPCELTVCPLFVHSGRSKPQTGTPSCGGHETGVSIRAEPRRALIGPIQEDWDPPQSWEIACSLDGDGRTSPEQSTKSSVVRHSPSAAPSPYPKTLSIDSEATRTTSDHDWSTSAEDSAEEEFWAIYDPGCLQDFPEYPRQAAAILRSALHRFAPWSCQSHQKEPSNSETANGSQAGSSNSVQNSDAPKSRGSQKGVRRKRSAGESRDSGDEDDHNEDRGSKRAKGENPGDEGPCFACPFYKFDFAAHHKCLNLTLRRVRDVKQHLVRRHQQPLFCITCGQTFETQHQQESHLLQRSCTRPDTFVRPPGITRDHREKFASRVSKMLSGTEQWFSVWDIIFPGASRPQSPYVSAAVEEVVDMVRRFWEENGRSIIADQLATADMPYNFPAEERLLSTLASHDQASTTGAIRSQTSLPDLTSERGSNTVDQIEEPPEQIFGFDQHLSLLQHNEEAARDCGLWSAEASNSLPGAGSQSDTLSASVLAPASHMPFPSTTRAAAARAEPDFIDVASHEDALQLNIAALESSAEYDMAMSAFDTLFDDTVERQSSYGKNTTSQTAHGAVNF</sequence>
<feature type="region of interest" description="Disordered" evidence="1">
    <location>
        <begin position="143"/>
        <end position="213"/>
    </location>
</feature>
<comment type="caution">
    <text evidence="2">The sequence shown here is derived from an EMBL/GenBank/DDBJ whole genome shotgun (WGS) entry which is preliminary data.</text>
</comment>
<proteinExistence type="predicted"/>
<dbReference type="PANTHER" id="PTHR38166">
    <property type="entry name" value="C2H2-TYPE DOMAIN-CONTAINING PROTEIN-RELATED"/>
    <property type="match status" value="1"/>
</dbReference>
<dbReference type="GeneID" id="70188311"/>
<dbReference type="Proteomes" id="UP000756346">
    <property type="component" value="Unassembled WGS sequence"/>
</dbReference>
<protein>
    <recommendedName>
        <fullName evidence="4">C2H2-type domain-containing protein</fullName>
    </recommendedName>
</protein>
<dbReference type="RefSeq" id="XP_046013193.1">
    <property type="nucleotide sequence ID" value="XM_046158765.1"/>
</dbReference>